<feature type="region of interest" description="Disordered" evidence="1">
    <location>
        <begin position="387"/>
        <end position="426"/>
    </location>
</feature>
<name>A0A1B2HMY9_9PSEU</name>
<dbReference type="OrthoDB" id="5191158at2"/>
<protein>
    <submittedName>
        <fullName evidence="2">Uncharacterized protein</fullName>
    </submittedName>
</protein>
<dbReference type="STRING" id="1586287.BBK82_26510"/>
<reference evidence="2 3" key="1">
    <citation type="submission" date="2016-07" db="EMBL/GenBank/DDBJ databases">
        <title>Complete genome sequence of the Lentzea guizhouensis DHS C013.</title>
        <authorList>
            <person name="Cao C."/>
        </authorList>
    </citation>
    <scope>NUCLEOTIDE SEQUENCE [LARGE SCALE GENOMIC DNA]</scope>
    <source>
        <strain evidence="2 3">DHS C013</strain>
    </source>
</reference>
<dbReference type="RefSeq" id="WP_065917440.1">
    <property type="nucleotide sequence ID" value="NZ_CP016793.1"/>
</dbReference>
<gene>
    <name evidence="2" type="ORF">BBK82_26510</name>
</gene>
<accession>A0A1B2HMY9</accession>
<proteinExistence type="predicted"/>
<evidence type="ECO:0000313" key="3">
    <source>
        <dbReference type="Proteomes" id="UP000093053"/>
    </source>
</evidence>
<evidence type="ECO:0000313" key="2">
    <source>
        <dbReference type="EMBL" id="ANZ39097.1"/>
    </source>
</evidence>
<organism evidence="2 3">
    <name type="scientific">Lentzea guizhouensis</name>
    <dbReference type="NCBI Taxonomy" id="1586287"/>
    <lineage>
        <taxon>Bacteria</taxon>
        <taxon>Bacillati</taxon>
        <taxon>Actinomycetota</taxon>
        <taxon>Actinomycetes</taxon>
        <taxon>Pseudonocardiales</taxon>
        <taxon>Pseudonocardiaceae</taxon>
        <taxon>Lentzea</taxon>
    </lineage>
</organism>
<dbReference type="AlphaFoldDB" id="A0A1B2HMY9"/>
<dbReference type="KEGG" id="led:BBK82_26510"/>
<keyword evidence="3" id="KW-1185">Reference proteome</keyword>
<feature type="compositionally biased region" description="Basic and acidic residues" evidence="1">
    <location>
        <begin position="403"/>
        <end position="426"/>
    </location>
</feature>
<dbReference type="EMBL" id="CP016793">
    <property type="protein sequence ID" value="ANZ39097.1"/>
    <property type="molecule type" value="Genomic_DNA"/>
</dbReference>
<dbReference type="Proteomes" id="UP000093053">
    <property type="component" value="Chromosome"/>
</dbReference>
<evidence type="ECO:0000256" key="1">
    <source>
        <dbReference type="SAM" id="MobiDB-lite"/>
    </source>
</evidence>
<sequence>MTFTYHDVRTWNSGALDSAAATVKARKDKIIGLQDELNLAFGPVYWHGDAATAAQTKLAALVDRAEHVVAEAGTVLRALHDSADALAALRHEVENTDSTAASNQFTISAQGDVVDERPPEAQDTPESLHQRARLRAELAEAVGRILQAAHEVDEVLNSALTKAEQAQISDGGATTLAEADVSNKTQDGRYRIGPPDRPDIKFDEDFVYGSKESTAGDHLDKAKWLAKLRGAQALGMMPDGTEMYEHYWNNTGEPKEFDYEKAYRDDSGIRQGVDSEITRAAAAAEELIRSGNTNFPMTGQASVAQPYPTTENWQKAVGGYQVWSHSNVRVEGNKVTMEITVKAEDRYNFNRGQADIATGAGDNENGRFTEIGWAKPFDTHGTITRTVTWEVGRPPGGPTGEPGEDREPRGSGRDRGPTPDNPRERR</sequence>